<dbReference type="InterPro" id="IPR000477">
    <property type="entry name" value="RT_dom"/>
</dbReference>
<dbReference type="PROSITE" id="PS50878">
    <property type="entry name" value="RT_POL"/>
    <property type="match status" value="1"/>
</dbReference>
<reference evidence="3" key="2">
    <citation type="submission" date="2023-11" db="UniProtKB">
        <authorList>
            <consortium name="WormBaseParasite"/>
        </authorList>
    </citation>
    <scope>IDENTIFICATION</scope>
</reference>
<dbReference type="Pfam" id="PF00078">
    <property type="entry name" value="RVT_1"/>
    <property type="match status" value="1"/>
</dbReference>
<reference evidence="2" key="1">
    <citation type="submission" date="2022-06" db="EMBL/GenBank/DDBJ databases">
        <authorList>
            <person name="Berger JAMES D."/>
            <person name="Berger JAMES D."/>
        </authorList>
    </citation>
    <scope>NUCLEOTIDE SEQUENCE [LARGE SCALE GENOMIC DNA]</scope>
</reference>
<dbReference type="Gene3D" id="3.10.10.10">
    <property type="entry name" value="HIV Type 1 Reverse Transcriptase, subunit A, domain 1"/>
    <property type="match status" value="1"/>
</dbReference>
<name>A0AA85GF00_9TREM</name>
<accession>A0AA85GF00</accession>
<protein>
    <recommendedName>
        <fullName evidence="1">Reverse transcriptase domain-containing protein</fullName>
    </recommendedName>
</protein>
<dbReference type="InterPro" id="IPR043502">
    <property type="entry name" value="DNA/RNA_pol_sf"/>
</dbReference>
<keyword evidence="2" id="KW-1185">Reference proteome</keyword>
<sequence length="569" mass="64392">MEPAIQQLDIHSTSEAFEDYLERFEIWSMTKKDMKGDKIVAHFLTFIGQEAYSLLKTLAYPDKPISLPYTTLKELLLNHVKCTSFECRERAKFHKMIRQDNQKVKDFILELQRQAAKCNFDDQLHVQLRDRLIAGINIPGLEKELLRMPNCSFQDARTACINYEAVNELDIQSMKISNTLLSRHDELQSQGRSNLRSFNRDCYSRGNMKGGLTRNCKANNKVSETGLSILGLKNLKRLKVELSLLVSTENSDALLKDLIAVCAKCSGGMKIQPIKLQVQGDPVFLKRRIIPYGLREAVHKSLNDLCAKGIIEPVQSSAWGTPIVTPLKSDGKTPRICGDYRLTLNSRLLKQTCTTMEAEDILNRLHGSKVFSKVDLKDAYLQIPLDQSSSILTTINTPFGLFKYNFLPFGLSCSPAIFQEVMNKIVSDIEGVEVYQDDLIVHGADKVVHDQRLIALLRRLIEKNITVNPNKCSFSVSSFECLGYLVDGNGFRPDMKRLAPLTNAPSPKNITELRSLVGALQYYSRFIPNFSCRANCLFNILTSNLFKWGEEQESCLRSLLKFLQSDAVL</sequence>
<dbReference type="CDD" id="cd01647">
    <property type="entry name" value="RT_LTR"/>
    <property type="match status" value="1"/>
</dbReference>
<dbReference type="Proteomes" id="UP000050792">
    <property type="component" value="Unassembled WGS sequence"/>
</dbReference>
<evidence type="ECO:0000313" key="2">
    <source>
        <dbReference type="Proteomes" id="UP000050792"/>
    </source>
</evidence>
<dbReference type="AlphaFoldDB" id="A0AA85GF00"/>
<dbReference type="WBParaSite" id="SRDH1_92710.2">
    <property type="protein sequence ID" value="SRDH1_92710.2"/>
    <property type="gene ID" value="SRDH1_92710"/>
</dbReference>
<dbReference type="SUPFAM" id="SSF56672">
    <property type="entry name" value="DNA/RNA polymerases"/>
    <property type="match status" value="1"/>
</dbReference>
<dbReference type="Gene3D" id="3.30.70.270">
    <property type="match status" value="2"/>
</dbReference>
<dbReference type="InterPro" id="IPR043128">
    <property type="entry name" value="Rev_trsase/Diguanyl_cyclase"/>
</dbReference>
<proteinExistence type="predicted"/>
<evidence type="ECO:0000259" key="1">
    <source>
        <dbReference type="PROSITE" id="PS50878"/>
    </source>
</evidence>
<organism evidence="2 3">
    <name type="scientific">Schistosoma rodhaini</name>
    <dbReference type="NCBI Taxonomy" id="6188"/>
    <lineage>
        <taxon>Eukaryota</taxon>
        <taxon>Metazoa</taxon>
        <taxon>Spiralia</taxon>
        <taxon>Lophotrochozoa</taxon>
        <taxon>Platyhelminthes</taxon>
        <taxon>Trematoda</taxon>
        <taxon>Digenea</taxon>
        <taxon>Strigeidida</taxon>
        <taxon>Schistosomatoidea</taxon>
        <taxon>Schistosomatidae</taxon>
        <taxon>Schistosoma</taxon>
    </lineage>
</organism>
<dbReference type="InterPro" id="IPR050951">
    <property type="entry name" value="Retrovirus_Pol_polyprotein"/>
</dbReference>
<evidence type="ECO:0000313" key="3">
    <source>
        <dbReference type="WBParaSite" id="SRDH1_92710.2"/>
    </source>
</evidence>
<dbReference type="PANTHER" id="PTHR37984:SF9">
    <property type="entry name" value="INTEGRASE CATALYTIC DOMAIN-CONTAINING PROTEIN"/>
    <property type="match status" value="1"/>
</dbReference>
<feature type="domain" description="Reverse transcriptase" evidence="1">
    <location>
        <begin position="307"/>
        <end position="486"/>
    </location>
</feature>
<dbReference type="PANTHER" id="PTHR37984">
    <property type="entry name" value="PROTEIN CBG26694"/>
    <property type="match status" value="1"/>
</dbReference>